<feature type="region of interest" description="Disordered" evidence="1">
    <location>
        <begin position="336"/>
        <end position="514"/>
    </location>
</feature>
<gene>
    <name evidence="2" type="ORF">BJ508DRAFT_379080</name>
</gene>
<dbReference type="STRING" id="1160509.A0A3N4I5P5"/>
<feature type="compositionally biased region" description="Pro residues" evidence="1">
    <location>
        <begin position="90"/>
        <end position="105"/>
    </location>
</feature>
<sequence>MVKPSILSSFRSFTSSYTSSHHSSSPSSSSAPTNVASPQPTRPPVVETFGTSTTITAARSIAPPKVQYSSPPVHHYYHPNTSSNKMVVIPQPPAPPPKGSPPKPPTIAQRRPLMTMKSLPQITETKSTPSSTDADSDDGLLTPRMAPPRPGSAASFVSTTTIRTVDLENFVAGLSEYDSDDDTISMYGASIYEESIFGDEHDGRNSPTIWSKRAERVLQGAKKKLDNYGQSLNLTPEEMAAGMKHSRGAPIQRPAALREPIVRSARPPGKRTSSSAMGMHSQKVPTSAHFRASSESAVPTLGSVNGGGSPTLDSARGSKSTEQMRALRDQMKDLRGKISHLQQQTRTDSLRRKSVSSLRSTSSAQGMYPSPDLENRPDSAAWNNNDVSHQRIIEEESEAEDVDEIIPTKLTPPPVRENFKVEAVKAETSRLVEDEDDEDEFYDDESEYGGQDYLDNRFDTHTPTPEMMSSFQKREAESRPSTPEYSSSEAGYETASNGSTPRAGSSNFRESRHEDREDAFKYDSLFVNGVFASISELRNRPTSYSSFMP</sequence>
<feature type="compositionally biased region" description="Polar residues" evidence="1">
    <location>
        <begin position="479"/>
        <end position="508"/>
    </location>
</feature>
<feature type="compositionally biased region" description="Acidic residues" evidence="1">
    <location>
        <begin position="395"/>
        <end position="404"/>
    </location>
</feature>
<dbReference type="OrthoDB" id="3438840at2759"/>
<dbReference type="Proteomes" id="UP000275078">
    <property type="component" value="Unassembled WGS sequence"/>
</dbReference>
<feature type="compositionally biased region" description="Low complexity" evidence="1">
    <location>
        <begin position="13"/>
        <end position="30"/>
    </location>
</feature>
<feature type="region of interest" description="Disordered" evidence="1">
    <location>
        <begin position="13"/>
        <end position="155"/>
    </location>
</feature>
<feature type="compositionally biased region" description="Polar residues" evidence="1">
    <location>
        <begin position="461"/>
        <end position="471"/>
    </location>
</feature>
<keyword evidence="3" id="KW-1185">Reference proteome</keyword>
<dbReference type="AlphaFoldDB" id="A0A3N4I5P5"/>
<proteinExistence type="predicted"/>
<accession>A0A3N4I5P5</accession>
<organism evidence="2 3">
    <name type="scientific">Ascobolus immersus RN42</name>
    <dbReference type="NCBI Taxonomy" id="1160509"/>
    <lineage>
        <taxon>Eukaryota</taxon>
        <taxon>Fungi</taxon>
        <taxon>Dikarya</taxon>
        <taxon>Ascomycota</taxon>
        <taxon>Pezizomycotina</taxon>
        <taxon>Pezizomycetes</taxon>
        <taxon>Pezizales</taxon>
        <taxon>Ascobolaceae</taxon>
        <taxon>Ascobolus</taxon>
    </lineage>
</organism>
<protein>
    <submittedName>
        <fullName evidence="2">Uncharacterized protein</fullName>
    </submittedName>
</protein>
<feature type="compositionally biased region" description="Basic and acidic residues" evidence="1">
    <location>
        <begin position="417"/>
        <end position="432"/>
    </location>
</feature>
<evidence type="ECO:0000313" key="2">
    <source>
        <dbReference type="EMBL" id="RPA77174.1"/>
    </source>
</evidence>
<dbReference type="EMBL" id="ML119731">
    <property type="protein sequence ID" value="RPA77174.1"/>
    <property type="molecule type" value="Genomic_DNA"/>
</dbReference>
<feature type="compositionally biased region" description="Low complexity" evidence="1">
    <location>
        <begin position="51"/>
        <end position="62"/>
    </location>
</feature>
<reference evidence="2 3" key="1">
    <citation type="journal article" date="2018" name="Nat. Ecol. Evol.">
        <title>Pezizomycetes genomes reveal the molecular basis of ectomycorrhizal truffle lifestyle.</title>
        <authorList>
            <person name="Murat C."/>
            <person name="Payen T."/>
            <person name="Noel B."/>
            <person name="Kuo A."/>
            <person name="Morin E."/>
            <person name="Chen J."/>
            <person name="Kohler A."/>
            <person name="Krizsan K."/>
            <person name="Balestrini R."/>
            <person name="Da Silva C."/>
            <person name="Montanini B."/>
            <person name="Hainaut M."/>
            <person name="Levati E."/>
            <person name="Barry K.W."/>
            <person name="Belfiori B."/>
            <person name="Cichocki N."/>
            <person name="Clum A."/>
            <person name="Dockter R.B."/>
            <person name="Fauchery L."/>
            <person name="Guy J."/>
            <person name="Iotti M."/>
            <person name="Le Tacon F."/>
            <person name="Lindquist E.A."/>
            <person name="Lipzen A."/>
            <person name="Malagnac F."/>
            <person name="Mello A."/>
            <person name="Molinier V."/>
            <person name="Miyauchi S."/>
            <person name="Poulain J."/>
            <person name="Riccioni C."/>
            <person name="Rubini A."/>
            <person name="Sitrit Y."/>
            <person name="Splivallo R."/>
            <person name="Traeger S."/>
            <person name="Wang M."/>
            <person name="Zifcakova L."/>
            <person name="Wipf D."/>
            <person name="Zambonelli A."/>
            <person name="Paolocci F."/>
            <person name="Nowrousian M."/>
            <person name="Ottonello S."/>
            <person name="Baldrian P."/>
            <person name="Spatafora J.W."/>
            <person name="Henrissat B."/>
            <person name="Nagy L.G."/>
            <person name="Aury J.M."/>
            <person name="Wincker P."/>
            <person name="Grigoriev I.V."/>
            <person name="Bonfante P."/>
            <person name="Martin F.M."/>
        </authorList>
    </citation>
    <scope>NUCLEOTIDE SEQUENCE [LARGE SCALE GENOMIC DNA]</scope>
    <source>
        <strain evidence="2 3">RN42</strain>
    </source>
</reference>
<feature type="compositionally biased region" description="Acidic residues" evidence="1">
    <location>
        <begin position="433"/>
        <end position="447"/>
    </location>
</feature>
<evidence type="ECO:0000313" key="3">
    <source>
        <dbReference type="Proteomes" id="UP000275078"/>
    </source>
</evidence>
<evidence type="ECO:0000256" key="1">
    <source>
        <dbReference type="SAM" id="MobiDB-lite"/>
    </source>
</evidence>
<name>A0A3N4I5P5_ASCIM</name>
<feature type="region of interest" description="Disordered" evidence="1">
    <location>
        <begin position="246"/>
        <end position="324"/>
    </location>
</feature>